<reference evidence="2" key="1">
    <citation type="journal article" date="2013" name="BMC Genomics">
        <title>Unscrambling butterfly oogenesis.</title>
        <authorList>
            <person name="Carter J.M."/>
            <person name="Baker S.C."/>
            <person name="Pink R."/>
            <person name="Carter D.R."/>
            <person name="Collins A."/>
            <person name="Tomlin J."/>
            <person name="Gibbs M."/>
            <person name="Breuker C.J."/>
        </authorList>
    </citation>
    <scope>NUCLEOTIDE SEQUENCE</scope>
    <source>
        <tissue evidence="2">Ovary</tissue>
    </source>
</reference>
<sequence>MIVSPNIMIIHPNVLFYSRAMVISFVESVFNSSCNWIISSDIVVFSPRIVLFPNVMYFFSSNCLFLSGRHTCACDSGFIMLLHDDGSGVGSVSFSSKRHEPLDISVPPLRSLWPRRWTRGGRCAGRRRGGCGRGPHGRIPLRRRGGTRGGAPP</sequence>
<name>S4Q0A9_9NEOP</name>
<protein>
    <submittedName>
        <fullName evidence="2">Uncharacterized protein</fullName>
    </submittedName>
</protein>
<proteinExistence type="predicted"/>
<accession>S4Q0A9</accession>
<evidence type="ECO:0000256" key="1">
    <source>
        <dbReference type="SAM" id="MobiDB-lite"/>
    </source>
</evidence>
<organism evidence="2">
    <name type="scientific">Pararge aegeria</name>
    <name type="common">speckled wood butterfly</name>
    <dbReference type="NCBI Taxonomy" id="116150"/>
    <lineage>
        <taxon>Eukaryota</taxon>
        <taxon>Metazoa</taxon>
        <taxon>Ecdysozoa</taxon>
        <taxon>Arthropoda</taxon>
        <taxon>Hexapoda</taxon>
        <taxon>Insecta</taxon>
        <taxon>Pterygota</taxon>
        <taxon>Neoptera</taxon>
        <taxon>Endopterygota</taxon>
        <taxon>Lepidoptera</taxon>
        <taxon>Glossata</taxon>
        <taxon>Ditrysia</taxon>
        <taxon>Papilionoidea</taxon>
        <taxon>Nymphalidae</taxon>
        <taxon>Satyrinae</taxon>
        <taxon>Satyrini</taxon>
        <taxon>Parargina</taxon>
        <taxon>Pararge</taxon>
    </lineage>
</organism>
<feature type="non-terminal residue" evidence="2">
    <location>
        <position position="153"/>
    </location>
</feature>
<dbReference type="AlphaFoldDB" id="S4Q0A9"/>
<feature type="compositionally biased region" description="Basic residues" evidence="1">
    <location>
        <begin position="124"/>
        <end position="146"/>
    </location>
</feature>
<dbReference type="EMBL" id="GAIX01000108">
    <property type="protein sequence ID" value="JAA92452.1"/>
    <property type="molecule type" value="Transcribed_RNA"/>
</dbReference>
<feature type="region of interest" description="Disordered" evidence="1">
    <location>
        <begin position="124"/>
        <end position="153"/>
    </location>
</feature>
<reference evidence="2" key="2">
    <citation type="submission" date="2013-05" db="EMBL/GenBank/DDBJ databases">
        <authorList>
            <person name="Carter J.-M."/>
            <person name="Baker S.C."/>
            <person name="Pink R."/>
            <person name="Carter D.R.F."/>
            <person name="Collins A."/>
            <person name="Tomlin J."/>
            <person name="Gibbs M."/>
            <person name="Breuker C.J."/>
        </authorList>
    </citation>
    <scope>NUCLEOTIDE SEQUENCE</scope>
    <source>
        <tissue evidence="2">Ovary</tissue>
    </source>
</reference>
<evidence type="ECO:0000313" key="2">
    <source>
        <dbReference type="EMBL" id="JAA92452.1"/>
    </source>
</evidence>